<feature type="signal peptide" evidence="8">
    <location>
        <begin position="1"/>
        <end position="24"/>
    </location>
</feature>
<keyword evidence="7" id="KW-0812">Transmembrane</keyword>
<evidence type="ECO:0000256" key="8">
    <source>
        <dbReference type="SAM" id="SignalP"/>
    </source>
</evidence>
<accession>A0A9X0PFB4</accession>
<keyword evidence="2" id="KW-0134">Cell wall</keyword>
<keyword evidence="7" id="KW-1133">Transmembrane helix</keyword>
<dbReference type="EMBL" id="JABTCN010000009">
    <property type="protein sequence ID" value="MBA8776174.1"/>
    <property type="molecule type" value="Genomic_DNA"/>
</dbReference>
<gene>
    <name evidence="10" type="ORF">HR081_04450</name>
</gene>
<reference evidence="10 11" key="1">
    <citation type="journal article" date="2020" name="Access Microbiol">
        <title>Isolation and genome sequencing of Staphylococcus schleiferi subspecies coagulans from Antarctic seals.</title>
        <authorList>
            <person name="Foster G."/>
            <person name="Robb A."/>
            <person name="Paterson G.K."/>
        </authorList>
    </citation>
    <scope>NUCLEOTIDE SEQUENCE [LARGE SCALE GENOMIC DNA]</scope>
    <source>
        <strain evidence="10 11">M615/02/4</strain>
    </source>
</reference>
<dbReference type="PROSITE" id="PS50847">
    <property type="entry name" value="GRAM_POS_ANCHORING"/>
    <property type="match status" value="1"/>
</dbReference>
<dbReference type="RefSeq" id="WP_182280575.1">
    <property type="nucleotide sequence ID" value="NZ_JABTCN010000009.1"/>
</dbReference>
<feature type="compositionally biased region" description="Basic and acidic residues" evidence="6">
    <location>
        <begin position="561"/>
        <end position="585"/>
    </location>
</feature>
<feature type="region of interest" description="Disordered" evidence="6">
    <location>
        <begin position="24"/>
        <end position="168"/>
    </location>
</feature>
<evidence type="ECO:0000256" key="6">
    <source>
        <dbReference type="SAM" id="MobiDB-lite"/>
    </source>
</evidence>
<feature type="compositionally biased region" description="Basic and acidic residues" evidence="6">
    <location>
        <begin position="116"/>
        <end position="154"/>
    </location>
</feature>
<protein>
    <recommendedName>
        <fullName evidence="9">Gram-positive cocci surface proteins LPxTG domain-containing protein</fullName>
    </recommendedName>
</protein>
<feature type="region of interest" description="Disordered" evidence="6">
    <location>
        <begin position="392"/>
        <end position="411"/>
    </location>
</feature>
<name>A0A9X0PFB4_9STAP</name>
<dbReference type="InterPro" id="IPR019931">
    <property type="entry name" value="LPXTG_anchor"/>
</dbReference>
<comment type="caution">
    <text evidence="10">The sequence shown here is derived from an EMBL/GenBank/DDBJ whole genome shotgun (WGS) entry which is preliminary data.</text>
</comment>
<feature type="domain" description="Gram-positive cocci surface proteins LPxTG" evidence="9">
    <location>
        <begin position="671"/>
        <end position="701"/>
    </location>
</feature>
<evidence type="ECO:0000256" key="5">
    <source>
        <dbReference type="ARBA" id="ARBA00023088"/>
    </source>
</evidence>
<comment type="subcellular location">
    <subcellularLocation>
        <location evidence="1">Secreted</location>
        <location evidence="1">Cell wall</location>
        <topology evidence="1">Peptidoglycan-anchor</topology>
    </subcellularLocation>
</comment>
<evidence type="ECO:0000256" key="7">
    <source>
        <dbReference type="SAM" id="Phobius"/>
    </source>
</evidence>
<feature type="compositionally biased region" description="Basic and acidic residues" evidence="6">
    <location>
        <begin position="511"/>
        <end position="530"/>
    </location>
</feature>
<sequence length="701" mass="78683">MKKTIVTSMLVSSGILLSSHSAYADSVENSGESSSGPNSAEIEQNVDSPQSVNTVQPSAQQKSQNVAMQPKSSIDTKVQNENNVSTETEAHHGATEVTPHNDAHVNPQTETVSPQVEHDTHEHVGHAHDGHHHEEIHQHHPIEEEREAHPEQEKVQNIGPVDHITRNEKDLKDNKQVVDPNNFSAISFELYDPFKSNAQLIMPEGQKTSSFGYYVLKQTNWKDIPFQLPQVSIPEGYYLKYWSYDLPKEGQVTRDRAFRAHIGLEKYRNTPPVIGPFTNATSVEVTERLKQVDRDDYAPVFFKALNNGHFIVGSQVSNNIVYYLKHGQTWQQLKESGLIIPTPVANDDNTEFIEWRNALPQDNEYPTVNFYLGAFGTKDLLIGSYVPSDVNHPLDDNDPARPHPRDITRSYDKNHYTPIAFVADGPGHLDDYTSVEKALVYLVRNNPTWKDSAFGAPTPIPDEGSVFVGWDSPISDSGDNKVERKVFKAIFKSKEELAAKDWDTPNAQEGKATEDAHAEAWEKEAEKHQADFPNENHQNQPDMSPHDKQAMDQKSSSNAISKDKMQSQQVAHEKNMDQPQTEHKSMQSTVQAQMMNTRPSKIQNVNMMSSAGSHDDAQYPSPSILNAVPSEPHGVNIMTTEMQTVKQSHLTDNLHKNDMVTASQQHEEKMLPETGQNGRSFPMLLSLLFTSMGAFILRKTK</sequence>
<keyword evidence="3" id="KW-0964">Secreted</keyword>
<organism evidence="10 11">
    <name type="scientific">Staphylococcus coagulans</name>
    <dbReference type="NCBI Taxonomy" id="74706"/>
    <lineage>
        <taxon>Bacteria</taxon>
        <taxon>Bacillati</taxon>
        <taxon>Bacillota</taxon>
        <taxon>Bacilli</taxon>
        <taxon>Bacillales</taxon>
        <taxon>Staphylococcaceae</taxon>
        <taxon>Staphylococcus</taxon>
    </lineage>
</organism>
<keyword evidence="4 8" id="KW-0732">Signal</keyword>
<evidence type="ECO:0000313" key="11">
    <source>
        <dbReference type="Proteomes" id="UP000524893"/>
    </source>
</evidence>
<evidence type="ECO:0000259" key="9">
    <source>
        <dbReference type="PROSITE" id="PS50847"/>
    </source>
</evidence>
<proteinExistence type="predicted"/>
<evidence type="ECO:0000256" key="4">
    <source>
        <dbReference type="ARBA" id="ARBA00022729"/>
    </source>
</evidence>
<evidence type="ECO:0000256" key="1">
    <source>
        <dbReference type="ARBA" id="ARBA00004168"/>
    </source>
</evidence>
<dbReference type="Proteomes" id="UP000524893">
    <property type="component" value="Unassembled WGS sequence"/>
</dbReference>
<evidence type="ECO:0000256" key="2">
    <source>
        <dbReference type="ARBA" id="ARBA00022512"/>
    </source>
</evidence>
<evidence type="ECO:0000256" key="3">
    <source>
        <dbReference type="ARBA" id="ARBA00022525"/>
    </source>
</evidence>
<evidence type="ECO:0000313" key="10">
    <source>
        <dbReference type="EMBL" id="MBA8776174.1"/>
    </source>
</evidence>
<feature type="compositionally biased region" description="Basic and acidic residues" evidence="6">
    <location>
        <begin position="88"/>
        <end position="103"/>
    </location>
</feature>
<feature type="region of interest" description="Disordered" evidence="6">
    <location>
        <begin position="500"/>
        <end position="591"/>
    </location>
</feature>
<keyword evidence="5" id="KW-0572">Peptidoglycan-anchor</keyword>
<feature type="compositionally biased region" description="Low complexity" evidence="6">
    <location>
        <begin position="26"/>
        <end position="39"/>
    </location>
</feature>
<feature type="compositionally biased region" description="Polar residues" evidence="6">
    <location>
        <begin position="41"/>
        <end position="87"/>
    </location>
</feature>
<dbReference type="AlphaFoldDB" id="A0A9X0PFB4"/>
<feature type="chain" id="PRO_5040818442" description="Gram-positive cocci surface proteins LPxTG domain-containing protein" evidence="8">
    <location>
        <begin position="25"/>
        <end position="701"/>
    </location>
</feature>
<feature type="transmembrane region" description="Helical" evidence="7">
    <location>
        <begin position="680"/>
        <end position="697"/>
    </location>
</feature>
<keyword evidence="7" id="KW-0472">Membrane</keyword>